<dbReference type="EMBL" id="KV426543">
    <property type="protein sequence ID" value="KZV79929.1"/>
    <property type="molecule type" value="Genomic_DNA"/>
</dbReference>
<protein>
    <submittedName>
        <fullName evidence="1">Uncharacterized protein</fullName>
    </submittedName>
</protein>
<sequence>MSINEYTRLLPLSVALEEDLSTWGPGEGVTSDRAQFRSLTKTAIRLYEADESNCKEEFAKIVEHPLELVKVVQKLARFAANLAECRKQDIIFRRLDAVAHTATSIRLGLEELMDLYRDDPSTLRSKQLDKVLHWQL</sequence>
<name>A0A165Z6V9_EXIGL</name>
<dbReference type="InParanoid" id="A0A165Z6V9"/>
<accession>A0A165Z6V9</accession>
<dbReference type="AlphaFoldDB" id="A0A165Z6V9"/>
<keyword evidence="2" id="KW-1185">Reference proteome</keyword>
<gene>
    <name evidence="1" type="ORF">EXIGLDRAFT_781648</name>
</gene>
<organism evidence="1 2">
    <name type="scientific">Exidia glandulosa HHB12029</name>
    <dbReference type="NCBI Taxonomy" id="1314781"/>
    <lineage>
        <taxon>Eukaryota</taxon>
        <taxon>Fungi</taxon>
        <taxon>Dikarya</taxon>
        <taxon>Basidiomycota</taxon>
        <taxon>Agaricomycotina</taxon>
        <taxon>Agaricomycetes</taxon>
        <taxon>Auriculariales</taxon>
        <taxon>Exidiaceae</taxon>
        <taxon>Exidia</taxon>
    </lineage>
</organism>
<evidence type="ECO:0000313" key="1">
    <source>
        <dbReference type="EMBL" id="KZV79929.1"/>
    </source>
</evidence>
<evidence type="ECO:0000313" key="2">
    <source>
        <dbReference type="Proteomes" id="UP000077266"/>
    </source>
</evidence>
<proteinExistence type="predicted"/>
<reference evidence="1 2" key="1">
    <citation type="journal article" date="2016" name="Mol. Biol. Evol.">
        <title>Comparative Genomics of Early-Diverging Mushroom-Forming Fungi Provides Insights into the Origins of Lignocellulose Decay Capabilities.</title>
        <authorList>
            <person name="Nagy L.G."/>
            <person name="Riley R."/>
            <person name="Tritt A."/>
            <person name="Adam C."/>
            <person name="Daum C."/>
            <person name="Floudas D."/>
            <person name="Sun H."/>
            <person name="Yadav J.S."/>
            <person name="Pangilinan J."/>
            <person name="Larsson K.H."/>
            <person name="Matsuura K."/>
            <person name="Barry K."/>
            <person name="Labutti K."/>
            <person name="Kuo R."/>
            <person name="Ohm R.A."/>
            <person name="Bhattacharya S.S."/>
            <person name="Shirouzu T."/>
            <person name="Yoshinaga Y."/>
            <person name="Martin F.M."/>
            <person name="Grigoriev I.V."/>
            <person name="Hibbett D.S."/>
        </authorList>
    </citation>
    <scope>NUCLEOTIDE SEQUENCE [LARGE SCALE GENOMIC DNA]</scope>
    <source>
        <strain evidence="1 2">HHB12029</strain>
    </source>
</reference>
<dbReference type="Proteomes" id="UP000077266">
    <property type="component" value="Unassembled WGS sequence"/>
</dbReference>